<dbReference type="AlphaFoldDB" id="A0A8S0P8C2"/>
<dbReference type="Gramene" id="OE9A034593T1">
    <property type="protein sequence ID" value="OE9A034593C1"/>
    <property type="gene ID" value="OE9A034593"/>
</dbReference>
<gene>
    <name evidence="2" type="ORF">OLEA9_A034593</name>
</gene>
<feature type="domain" description="FAR1" evidence="1">
    <location>
        <begin position="59"/>
        <end position="142"/>
    </location>
</feature>
<organism evidence="2 3">
    <name type="scientific">Olea europaea subsp. europaea</name>
    <dbReference type="NCBI Taxonomy" id="158383"/>
    <lineage>
        <taxon>Eukaryota</taxon>
        <taxon>Viridiplantae</taxon>
        <taxon>Streptophyta</taxon>
        <taxon>Embryophyta</taxon>
        <taxon>Tracheophyta</taxon>
        <taxon>Spermatophyta</taxon>
        <taxon>Magnoliopsida</taxon>
        <taxon>eudicotyledons</taxon>
        <taxon>Gunneridae</taxon>
        <taxon>Pentapetalae</taxon>
        <taxon>asterids</taxon>
        <taxon>lamiids</taxon>
        <taxon>Lamiales</taxon>
        <taxon>Oleaceae</taxon>
        <taxon>Oleeae</taxon>
        <taxon>Olea</taxon>
    </lineage>
</organism>
<comment type="caution">
    <text evidence="2">The sequence shown here is derived from an EMBL/GenBank/DDBJ whole genome shotgun (WGS) entry which is preliminary data.</text>
</comment>
<evidence type="ECO:0000313" key="2">
    <source>
        <dbReference type="EMBL" id="CAA2934510.1"/>
    </source>
</evidence>
<sequence>MTDKGQELTEVLDDEVFVESNDENLMDNVITLEEDNVGGNAAIVPEMGIKFNDKQELFEFYKKYAYEVGFPVRRRNSGKYNGVVTYVTLTCSRGGQRRDKKGSSLKPQPTIQTGCKARITASSDIRGIWRICTVDLKHNHKTSPSKSRLY</sequence>
<dbReference type="Pfam" id="PF03101">
    <property type="entry name" value="FAR1"/>
    <property type="match status" value="1"/>
</dbReference>
<dbReference type="PANTHER" id="PTHR46328">
    <property type="entry name" value="FAR-RED IMPAIRED RESPONSIVE (FAR1) FAMILY PROTEIN-RELATED"/>
    <property type="match status" value="1"/>
</dbReference>
<dbReference type="EMBL" id="CACTIH010000015">
    <property type="protein sequence ID" value="CAA2934510.1"/>
    <property type="molecule type" value="Genomic_DNA"/>
</dbReference>
<evidence type="ECO:0000259" key="1">
    <source>
        <dbReference type="Pfam" id="PF03101"/>
    </source>
</evidence>
<protein>
    <recommendedName>
        <fullName evidence="1">FAR1 domain-containing protein</fullName>
    </recommendedName>
</protein>
<proteinExistence type="predicted"/>
<dbReference type="InterPro" id="IPR004330">
    <property type="entry name" value="FAR1_DNA_bnd_dom"/>
</dbReference>
<name>A0A8S0P8C2_OLEEU</name>
<dbReference type="Proteomes" id="UP000594638">
    <property type="component" value="Unassembled WGS sequence"/>
</dbReference>
<dbReference type="OrthoDB" id="1221151at2759"/>
<reference evidence="2 3" key="1">
    <citation type="submission" date="2019-12" db="EMBL/GenBank/DDBJ databases">
        <authorList>
            <person name="Alioto T."/>
            <person name="Alioto T."/>
            <person name="Gomez Garrido J."/>
        </authorList>
    </citation>
    <scope>NUCLEOTIDE SEQUENCE [LARGE SCALE GENOMIC DNA]</scope>
</reference>
<dbReference type="PANTHER" id="PTHR46328:SF35">
    <property type="entry name" value="PROTEIN FAR1-RELATED SEQUENCE 5-LIKE"/>
    <property type="match status" value="1"/>
</dbReference>
<keyword evidence="3" id="KW-1185">Reference proteome</keyword>
<accession>A0A8S0P8C2</accession>
<evidence type="ECO:0000313" key="3">
    <source>
        <dbReference type="Proteomes" id="UP000594638"/>
    </source>
</evidence>